<reference evidence="3 4" key="1">
    <citation type="submission" date="2018-07" db="EMBL/GenBank/DDBJ databases">
        <title>Genome guided investigation of antibiotics producing actinomycetales strain isolated from a Macau mangrove ecosystem.</title>
        <authorList>
            <person name="Hu D."/>
        </authorList>
    </citation>
    <scope>NUCLEOTIDE SEQUENCE [LARGE SCALE GENOMIC DNA]</scope>
    <source>
        <strain evidence="3 4">2297</strain>
    </source>
</reference>
<gene>
    <name evidence="3" type="ORF">DVZ84_34175</name>
</gene>
<dbReference type="SUPFAM" id="SSF54427">
    <property type="entry name" value="NTF2-like"/>
    <property type="match status" value="1"/>
</dbReference>
<comment type="caution">
    <text evidence="3">The sequence shown here is derived from an EMBL/GenBank/DDBJ whole genome shotgun (WGS) entry which is preliminary data.</text>
</comment>
<dbReference type="CDD" id="cd00531">
    <property type="entry name" value="NTF2_like"/>
    <property type="match status" value="1"/>
</dbReference>
<accession>A0A369UV40</accession>
<dbReference type="InterPro" id="IPR037401">
    <property type="entry name" value="SnoaL-like"/>
</dbReference>
<dbReference type="AlphaFoldDB" id="A0A369UV40"/>
<dbReference type="InterPro" id="IPR032710">
    <property type="entry name" value="NTF2-like_dom_sf"/>
</dbReference>
<dbReference type="Gene3D" id="3.10.450.50">
    <property type="match status" value="1"/>
</dbReference>
<evidence type="ECO:0000313" key="3">
    <source>
        <dbReference type="EMBL" id="RDD84606.1"/>
    </source>
</evidence>
<organism evidence="3 4">
    <name type="scientific">Streptomyces parvulus</name>
    <dbReference type="NCBI Taxonomy" id="146923"/>
    <lineage>
        <taxon>Bacteria</taxon>
        <taxon>Bacillati</taxon>
        <taxon>Actinomycetota</taxon>
        <taxon>Actinomycetes</taxon>
        <taxon>Kitasatosporales</taxon>
        <taxon>Streptomycetaceae</taxon>
        <taxon>Streptomyces</taxon>
    </lineage>
</organism>
<evidence type="ECO:0000256" key="1">
    <source>
        <dbReference type="SAM" id="MobiDB-lite"/>
    </source>
</evidence>
<name>A0A369UV40_9ACTN</name>
<sequence length="206" mass="22751">MSSDDLAGFRRSRPPGGLGPGMRTRGPSAWLATLRPRTEGRDGPVPSFRGRDKERAVYADTDERSAVRDTLVRMGWYVDRRNWEGLAGEVFAETLRVDYTSLWGGEPEDITGREQTDRWAKELGRLDSTQHVITGVLVTVDGDEATASANVQATLVRRDAAEGPLWANGGTYTTRMRRGPEGWRITALVTELLWESGNSGVLTDKS</sequence>
<protein>
    <submittedName>
        <fullName evidence="3">Nuclear transport factor 2 family protein</fullName>
    </submittedName>
</protein>
<dbReference type="EMBL" id="QQBH01000038">
    <property type="protein sequence ID" value="RDD84606.1"/>
    <property type="molecule type" value="Genomic_DNA"/>
</dbReference>
<dbReference type="Pfam" id="PF13577">
    <property type="entry name" value="SnoaL_4"/>
    <property type="match status" value="1"/>
</dbReference>
<feature type="region of interest" description="Disordered" evidence="1">
    <location>
        <begin position="1"/>
        <end position="51"/>
    </location>
</feature>
<evidence type="ECO:0000259" key="2">
    <source>
        <dbReference type="Pfam" id="PF13577"/>
    </source>
</evidence>
<evidence type="ECO:0000313" key="4">
    <source>
        <dbReference type="Proteomes" id="UP000253742"/>
    </source>
</evidence>
<proteinExistence type="predicted"/>
<dbReference type="OrthoDB" id="2599042at2"/>
<dbReference type="Proteomes" id="UP000253742">
    <property type="component" value="Unassembled WGS sequence"/>
</dbReference>
<feature type="domain" description="SnoaL-like" evidence="2">
    <location>
        <begin position="62"/>
        <end position="187"/>
    </location>
</feature>